<name>A0A6A7BRV6_9PEZI</name>
<reference evidence="1" key="1">
    <citation type="journal article" date="2020" name="Stud. Mycol.">
        <title>101 Dothideomycetes genomes: a test case for predicting lifestyles and emergence of pathogens.</title>
        <authorList>
            <person name="Haridas S."/>
            <person name="Albert R."/>
            <person name="Binder M."/>
            <person name="Bloem J."/>
            <person name="Labutti K."/>
            <person name="Salamov A."/>
            <person name="Andreopoulos B."/>
            <person name="Baker S."/>
            <person name="Barry K."/>
            <person name="Bills G."/>
            <person name="Bluhm B."/>
            <person name="Cannon C."/>
            <person name="Castanera R."/>
            <person name="Culley D."/>
            <person name="Daum C."/>
            <person name="Ezra D."/>
            <person name="Gonzalez J."/>
            <person name="Henrissat B."/>
            <person name="Kuo A."/>
            <person name="Liang C."/>
            <person name="Lipzen A."/>
            <person name="Lutzoni F."/>
            <person name="Magnuson J."/>
            <person name="Mondo S."/>
            <person name="Nolan M."/>
            <person name="Ohm R."/>
            <person name="Pangilinan J."/>
            <person name="Park H.-J."/>
            <person name="Ramirez L."/>
            <person name="Alfaro M."/>
            <person name="Sun H."/>
            <person name="Tritt A."/>
            <person name="Yoshinaga Y."/>
            <person name="Zwiers L.-H."/>
            <person name="Turgeon B."/>
            <person name="Goodwin S."/>
            <person name="Spatafora J."/>
            <person name="Crous P."/>
            <person name="Grigoriev I."/>
        </authorList>
    </citation>
    <scope>NUCLEOTIDE SEQUENCE</scope>
    <source>
        <strain evidence="1">CBS 480.64</strain>
    </source>
</reference>
<dbReference type="EMBL" id="MU006022">
    <property type="protein sequence ID" value="KAF2857960.1"/>
    <property type="molecule type" value="Genomic_DNA"/>
</dbReference>
<keyword evidence="2" id="KW-1185">Reference proteome</keyword>
<evidence type="ECO:0000313" key="1">
    <source>
        <dbReference type="EMBL" id="KAF2857960.1"/>
    </source>
</evidence>
<accession>A0A6A7BRV6</accession>
<proteinExistence type="predicted"/>
<protein>
    <submittedName>
        <fullName evidence="1">Uncharacterized protein</fullName>
    </submittedName>
</protein>
<dbReference type="Proteomes" id="UP000799421">
    <property type="component" value="Unassembled WGS sequence"/>
</dbReference>
<organism evidence="1 2">
    <name type="scientific">Piedraia hortae CBS 480.64</name>
    <dbReference type="NCBI Taxonomy" id="1314780"/>
    <lineage>
        <taxon>Eukaryota</taxon>
        <taxon>Fungi</taxon>
        <taxon>Dikarya</taxon>
        <taxon>Ascomycota</taxon>
        <taxon>Pezizomycotina</taxon>
        <taxon>Dothideomycetes</taxon>
        <taxon>Dothideomycetidae</taxon>
        <taxon>Capnodiales</taxon>
        <taxon>Piedraiaceae</taxon>
        <taxon>Piedraia</taxon>
    </lineage>
</organism>
<sequence length="107" mass="11635">METVTDIRSVIAAPLRPMGIAPRVHCIHDNDIVSSVINHVIARESHAVAPHLSFVVPASMNFHAQAHARAVDAVVRQSPPTSLCPYRPSPPNTSSRAWPIKLHRALA</sequence>
<gene>
    <name evidence="1" type="ORF">K470DRAFT_149022</name>
</gene>
<evidence type="ECO:0000313" key="2">
    <source>
        <dbReference type="Proteomes" id="UP000799421"/>
    </source>
</evidence>
<dbReference type="AlphaFoldDB" id="A0A6A7BRV6"/>